<dbReference type="EMBL" id="LR797320">
    <property type="protein sequence ID" value="CAB4202291.1"/>
    <property type="molecule type" value="Genomic_DNA"/>
</dbReference>
<evidence type="ECO:0000313" key="4">
    <source>
        <dbReference type="EMBL" id="CAB4215708.1"/>
    </source>
</evidence>
<dbReference type="EMBL" id="LR796580">
    <property type="protein sequence ID" value="CAB4152425.1"/>
    <property type="molecule type" value="Genomic_DNA"/>
</dbReference>
<accession>A0A6J5MYW1</accession>
<sequence>MPTINQLASISQVNGSAQIPVYDQNNGDARKMSVNTLLDYFQTSFAAPTVATNLYTPGAGFNITVPTPVAEQQWMLIQPAGTLATGTVTLPLNTGVPDGTEVLITSTQTITAFTIALNGAAAIFGNVSTLTAGAAVRYRYYLATNSWYNIVNDFFFNPVIIGTSLVLSGSASIGTTLSVTGATTLSSTLSVTGVSTLTGGAVVQGMTVGKGLAAVATNTAVGFEVLQANTTGNSNVGVGYRTLRLNEAGEYNFAGGYDTLKSNRTGVENTAVGALALSGNVSGAYNTAVGLYALGTQISGSRNVALGYYAGNYETGSNAFYVNNQDRTNTAGDKASSLMYGTFNATASSQTLAINAKLAVSEITGTRAAATTIASGTSPTIAPTKSITFISGTSAITTITAVTPFDTLGGCTITLIPTGAFTWTTAGNIAVAGTAVVNRALTMTYDSATTKWYPSYV</sequence>
<protein>
    <submittedName>
        <fullName evidence="1">Uncharacterized protein</fullName>
    </submittedName>
</protein>
<gene>
    <name evidence="2" type="ORF">UFOVP1108_9</name>
    <name evidence="3" type="ORF">UFOVP1377_13</name>
    <name evidence="4" type="ORF">UFOVP1472_38</name>
    <name evidence="5" type="ORF">UFOVP1559_50</name>
    <name evidence="1" type="ORF">UFOVP604_9</name>
</gene>
<evidence type="ECO:0000313" key="5">
    <source>
        <dbReference type="EMBL" id="CAB5230276.1"/>
    </source>
</evidence>
<name>A0A6J5MYW1_9CAUD</name>
<reference evidence="1" key="1">
    <citation type="submission" date="2020-04" db="EMBL/GenBank/DDBJ databases">
        <authorList>
            <person name="Chiriac C."/>
            <person name="Salcher M."/>
            <person name="Ghai R."/>
            <person name="Kavagutti S V."/>
        </authorList>
    </citation>
    <scope>NUCLEOTIDE SEQUENCE</scope>
</reference>
<proteinExistence type="predicted"/>
<dbReference type="EMBL" id="LR797051">
    <property type="protein sequence ID" value="CAB4183787.1"/>
    <property type="molecule type" value="Genomic_DNA"/>
</dbReference>
<evidence type="ECO:0000313" key="1">
    <source>
        <dbReference type="EMBL" id="CAB4152425.1"/>
    </source>
</evidence>
<dbReference type="EMBL" id="LR797426">
    <property type="protein sequence ID" value="CAB4215708.1"/>
    <property type="molecule type" value="Genomic_DNA"/>
</dbReference>
<evidence type="ECO:0000313" key="2">
    <source>
        <dbReference type="EMBL" id="CAB4183787.1"/>
    </source>
</evidence>
<evidence type="ECO:0000313" key="3">
    <source>
        <dbReference type="EMBL" id="CAB4202291.1"/>
    </source>
</evidence>
<dbReference type="EMBL" id="LR798412">
    <property type="protein sequence ID" value="CAB5230276.1"/>
    <property type="molecule type" value="Genomic_DNA"/>
</dbReference>
<organism evidence="1">
    <name type="scientific">uncultured Caudovirales phage</name>
    <dbReference type="NCBI Taxonomy" id="2100421"/>
    <lineage>
        <taxon>Viruses</taxon>
        <taxon>Duplodnaviria</taxon>
        <taxon>Heunggongvirae</taxon>
        <taxon>Uroviricota</taxon>
        <taxon>Caudoviricetes</taxon>
        <taxon>Peduoviridae</taxon>
        <taxon>Maltschvirus</taxon>
        <taxon>Maltschvirus maltsch</taxon>
    </lineage>
</organism>